<dbReference type="SMART" id="SM00530">
    <property type="entry name" value="HTH_XRE"/>
    <property type="match status" value="1"/>
</dbReference>
<evidence type="ECO:0000313" key="3">
    <source>
        <dbReference type="Proteomes" id="UP001589867"/>
    </source>
</evidence>
<proteinExistence type="predicted"/>
<feature type="domain" description="HTH cro/C1-type" evidence="1">
    <location>
        <begin position="12"/>
        <end position="66"/>
    </location>
</feature>
<evidence type="ECO:0000313" key="2">
    <source>
        <dbReference type="EMBL" id="MFC0533334.1"/>
    </source>
</evidence>
<dbReference type="SUPFAM" id="SSF47413">
    <property type="entry name" value="lambda repressor-like DNA-binding domains"/>
    <property type="match status" value="1"/>
</dbReference>
<keyword evidence="3" id="KW-1185">Reference proteome</keyword>
<reference evidence="2 3" key="1">
    <citation type="submission" date="2024-09" db="EMBL/GenBank/DDBJ databases">
        <authorList>
            <person name="Sun Q."/>
            <person name="Mori K."/>
        </authorList>
    </citation>
    <scope>NUCLEOTIDE SEQUENCE [LARGE SCALE GENOMIC DNA]</scope>
    <source>
        <strain evidence="2 3">TBRC 3947</strain>
    </source>
</reference>
<name>A0ABV6MFG6_9ACTN</name>
<organism evidence="2 3">
    <name type="scientific">Phytohabitans kaempferiae</name>
    <dbReference type="NCBI Taxonomy" id="1620943"/>
    <lineage>
        <taxon>Bacteria</taxon>
        <taxon>Bacillati</taxon>
        <taxon>Actinomycetota</taxon>
        <taxon>Actinomycetes</taxon>
        <taxon>Micromonosporales</taxon>
        <taxon>Micromonosporaceae</taxon>
    </lineage>
</organism>
<dbReference type="InterPro" id="IPR010982">
    <property type="entry name" value="Lambda_DNA-bd_dom_sf"/>
</dbReference>
<dbReference type="Proteomes" id="UP001589867">
    <property type="component" value="Unassembled WGS sequence"/>
</dbReference>
<sequence length="445" mass="48070">MERRSKLFGVELRRRRVEAGYSLDAFAKLVHYSKSHLSKVENGVKGASPDLARLCDAALGCDGALASLVADGEDEASGPSRDEASEVLVYDLGRYDDNKARFLMASRRELFATGLLSAAGLAGAAERPFQPAGEGHAAPGRSVLETFRSWYAQARALGQVMDARMLMPTLVSHAHTLSLFAGECRGADRRRALSLVADYAEYTGWMAQECGDDDGARWWTRQAVRYAAAAGDEGDMAAYALVRYALIAMYQGKADETISAAQRARRARCRPRIRGLAEQREAQGHALANRRDDCFRALDVARELLAADPPGEREAVIGSANVTDHAQAAAGWSLYELGDAAGAAEVLRDTVSRIPAHATRARARFAARQALALATCGRMQEAGELTDQVLDAQAVVRSATVAADLRRLAAVLRRRPGDPVAARLSLRLHESRWGAVRPRSGAQQG</sequence>
<accession>A0ABV6MFG6</accession>
<evidence type="ECO:0000259" key="1">
    <source>
        <dbReference type="PROSITE" id="PS50943"/>
    </source>
</evidence>
<comment type="caution">
    <text evidence="2">The sequence shown here is derived from an EMBL/GenBank/DDBJ whole genome shotgun (WGS) entry which is preliminary data.</text>
</comment>
<gene>
    <name evidence="2" type="ORF">ACFFIA_37585</name>
</gene>
<dbReference type="PROSITE" id="PS50943">
    <property type="entry name" value="HTH_CROC1"/>
    <property type="match status" value="1"/>
</dbReference>
<dbReference type="Pfam" id="PF13560">
    <property type="entry name" value="HTH_31"/>
    <property type="match status" value="1"/>
</dbReference>
<dbReference type="RefSeq" id="WP_377260803.1">
    <property type="nucleotide sequence ID" value="NZ_JBHLUH010000081.1"/>
</dbReference>
<dbReference type="CDD" id="cd00093">
    <property type="entry name" value="HTH_XRE"/>
    <property type="match status" value="1"/>
</dbReference>
<dbReference type="InterPro" id="IPR001387">
    <property type="entry name" value="Cro/C1-type_HTH"/>
</dbReference>
<dbReference type="EMBL" id="JBHLUH010000081">
    <property type="protein sequence ID" value="MFC0533334.1"/>
    <property type="molecule type" value="Genomic_DNA"/>
</dbReference>
<dbReference type="Gene3D" id="1.10.260.40">
    <property type="entry name" value="lambda repressor-like DNA-binding domains"/>
    <property type="match status" value="1"/>
</dbReference>
<protein>
    <submittedName>
        <fullName evidence="2">Helix-turn-helix domain-containing protein</fullName>
    </submittedName>
</protein>